<dbReference type="SMART" id="SM00487">
    <property type="entry name" value="DEXDc"/>
    <property type="match status" value="1"/>
</dbReference>
<gene>
    <name evidence="2" type="ORF">B0F89_1206</name>
</gene>
<feature type="domain" description="Helicase ATP-binding" evidence="1">
    <location>
        <begin position="137"/>
        <end position="276"/>
    </location>
</feature>
<name>A0AB36ZUI9_9BACT</name>
<dbReference type="GO" id="GO:0003677">
    <property type="term" value="F:DNA binding"/>
    <property type="evidence" value="ECO:0007669"/>
    <property type="project" value="InterPro"/>
</dbReference>
<evidence type="ECO:0000313" key="3">
    <source>
        <dbReference type="Proteomes" id="UP000239861"/>
    </source>
</evidence>
<proteinExistence type="predicted"/>
<evidence type="ECO:0000313" key="2">
    <source>
        <dbReference type="EMBL" id="PPK60503.1"/>
    </source>
</evidence>
<dbReference type="Gene3D" id="3.40.50.300">
    <property type="entry name" value="P-loop containing nucleotide triphosphate hydrolases"/>
    <property type="match status" value="2"/>
</dbReference>
<keyword evidence="2" id="KW-0067">ATP-binding</keyword>
<dbReference type="InterPro" id="IPR001650">
    <property type="entry name" value="Helicase_C-like"/>
</dbReference>
<dbReference type="AlphaFoldDB" id="A0AB36ZUI9"/>
<dbReference type="GO" id="GO:0005524">
    <property type="term" value="F:ATP binding"/>
    <property type="evidence" value="ECO:0007669"/>
    <property type="project" value="InterPro"/>
</dbReference>
<keyword evidence="2" id="KW-0378">Hydrolase</keyword>
<reference evidence="2 3" key="1">
    <citation type="submission" date="2018-02" db="EMBL/GenBank/DDBJ databases">
        <title>Subsurface microbial communities from deep shales in Ohio and West Virginia, USA.</title>
        <authorList>
            <person name="Wrighton K."/>
        </authorList>
    </citation>
    <scope>NUCLEOTIDE SEQUENCE [LARGE SCALE GENOMIC DNA]</scope>
    <source>
        <strain evidence="2 3">MARC-MIP3H16</strain>
    </source>
</reference>
<dbReference type="Pfam" id="PF04851">
    <property type="entry name" value="ResIII"/>
    <property type="match status" value="1"/>
</dbReference>
<accession>A0AB36ZUI9</accession>
<organism evidence="2 3">
    <name type="scientific">Malaciobacter marinus</name>
    <dbReference type="NCBI Taxonomy" id="505249"/>
    <lineage>
        <taxon>Bacteria</taxon>
        <taxon>Pseudomonadati</taxon>
        <taxon>Campylobacterota</taxon>
        <taxon>Epsilonproteobacteria</taxon>
        <taxon>Campylobacterales</taxon>
        <taxon>Arcobacteraceae</taxon>
        <taxon>Malaciobacter</taxon>
    </lineage>
</organism>
<dbReference type="InterPro" id="IPR014001">
    <property type="entry name" value="Helicase_ATP-bd"/>
</dbReference>
<dbReference type="Proteomes" id="UP000239861">
    <property type="component" value="Unassembled WGS sequence"/>
</dbReference>
<comment type="caution">
    <text evidence="2">The sequence shown here is derived from an EMBL/GenBank/DDBJ whole genome shotgun (WGS) entry which is preliminary data.</text>
</comment>
<dbReference type="RefSeq" id="WP_104412445.1">
    <property type="nucleotide sequence ID" value="NZ_PTIW01000020.1"/>
</dbReference>
<dbReference type="GO" id="GO:0004386">
    <property type="term" value="F:helicase activity"/>
    <property type="evidence" value="ECO:0007669"/>
    <property type="project" value="UniProtKB-KW"/>
</dbReference>
<keyword evidence="2" id="KW-0347">Helicase</keyword>
<protein>
    <submittedName>
        <fullName evidence="2">Superfamily II DNA or RNA helicase</fullName>
    </submittedName>
</protein>
<dbReference type="InterPro" id="IPR027417">
    <property type="entry name" value="P-loop_NTPase"/>
</dbReference>
<dbReference type="SMART" id="SM00490">
    <property type="entry name" value="HELICc"/>
    <property type="match status" value="1"/>
</dbReference>
<dbReference type="GO" id="GO:0016787">
    <property type="term" value="F:hydrolase activity"/>
    <property type="evidence" value="ECO:0007669"/>
    <property type="project" value="InterPro"/>
</dbReference>
<sequence length="807" mass="95945">MIQKEKVNLSNLYKNDKFKAIIKKLTIEEELNDEEQSFILSVALVFLNHYDSDKRLSTYVEFAYFIILNYSIQYRNYKPLYDFATEFGFFPISKYIIKNNLLQNLSIKDTLIDDYMEEFSYQNTFIQTLEQYDIHNKILNDENQEISFIAPTSYGKSSIVLDLIKSFDTRHNKIGIIVPSKSLLLQTYLLIKKERLNFKLIIHDEMYNNEEKFIGILTQERALRLIDKYDVSFDVLFIDEAHNLFTKNPRSILLSRLIKKNKIKNDNSKVIYLSPLISNSNSLKIDSLQNISEQKITFNIKEPSLFEFNDNKSYIYNRFVDDFFELSSYTDYLNYIKQTSKNKNFIFLRRPLKIEEFTKKLYAFIDDEIVDDEIESLIEILGKNVHSKFYTTKFLKKGIIYIHAKIPDQIKEYLESKFKKIGSLKYIVANTVILEGINLPIDNLYILNTHSVDKNELVNLIGRVNRLNEIFLTAQSGLHKLMPNVHFLNCEFSRSNSNMRNSIKKLRSRIFDDKVSNPTLENFDIEQLDEAQKVKIERIIENEEFIFNSSNSLRDRLKKYCIENNINLFYSDEEKLYDWLRDRINLINSKLDKWNEYDVIDKVFILFVSKLDFIGDFEIERLKNKEARNFYKMHIENSHKYTLNENINKTYQYFESIKNTDDSEFYIGESYGEKRRESDRYNQNAREVYVDLSLKDEEELVNLAIVKLKIEDDFVAYKINTLVQMMYEMELLSEDEYNLHFYGTTALKNIDLIKFGLPSSLIVKLDTDNQLENISFDEFGNIFTNEQFESYKTTIDDFLLFQIEKFI</sequence>
<dbReference type="EMBL" id="PTIW01000020">
    <property type="protein sequence ID" value="PPK60503.1"/>
    <property type="molecule type" value="Genomic_DNA"/>
</dbReference>
<dbReference type="InterPro" id="IPR006935">
    <property type="entry name" value="Helicase/UvrB_N"/>
</dbReference>
<keyword evidence="2" id="KW-0547">Nucleotide-binding</keyword>
<dbReference type="PROSITE" id="PS51192">
    <property type="entry name" value="HELICASE_ATP_BIND_1"/>
    <property type="match status" value="1"/>
</dbReference>
<dbReference type="SUPFAM" id="SSF52540">
    <property type="entry name" value="P-loop containing nucleoside triphosphate hydrolases"/>
    <property type="match status" value="1"/>
</dbReference>
<evidence type="ECO:0000259" key="1">
    <source>
        <dbReference type="PROSITE" id="PS51192"/>
    </source>
</evidence>